<comment type="caution">
    <text evidence="3">The sequence shown here is derived from an EMBL/GenBank/DDBJ whole genome shotgun (WGS) entry which is preliminary data.</text>
</comment>
<sequence length="140" mass="15426">SHFFRRALGDVPGENGAQTMGPHDWRDVPPKVASLLRRKSPQSPHPTTRGLGGFDQGRSRALFHPMRPSQVLLQDLPTRGHHYRSGRQLVRGGRLRIGAGSHTEVCQNETSCTRIVGSRGFFLVSLAAFVLSVVLCDSKM</sequence>
<keyword evidence="2" id="KW-0472">Membrane</keyword>
<evidence type="ECO:0000256" key="2">
    <source>
        <dbReference type="SAM" id="Phobius"/>
    </source>
</evidence>
<feature type="region of interest" description="Disordered" evidence="1">
    <location>
        <begin position="1"/>
        <end position="28"/>
    </location>
</feature>
<proteinExistence type="predicted"/>
<keyword evidence="2" id="KW-1133">Transmembrane helix</keyword>
<feature type="transmembrane region" description="Helical" evidence="2">
    <location>
        <begin position="116"/>
        <end position="136"/>
    </location>
</feature>
<dbReference type="AlphaFoldDB" id="A0A8X6X983"/>
<keyword evidence="2" id="KW-0812">Transmembrane</keyword>
<evidence type="ECO:0000313" key="3">
    <source>
        <dbReference type="EMBL" id="GFY49153.1"/>
    </source>
</evidence>
<evidence type="ECO:0000256" key="1">
    <source>
        <dbReference type="SAM" id="MobiDB-lite"/>
    </source>
</evidence>
<feature type="non-terminal residue" evidence="3">
    <location>
        <position position="1"/>
    </location>
</feature>
<feature type="region of interest" description="Disordered" evidence="1">
    <location>
        <begin position="37"/>
        <end position="56"/>
    </location>
</feature>
<dbReference type="Proteomes" id="UP000886998">
    <property type="component" value="Unassembled WGS sequence"/>
</dbReference>
<keyword evidence="4" id="KW-1185">Reference proteome</keyword>
<gene>
    <name evidence="3" type="ORF">TNIN_22851</name>
</gene>
<dbReference type="EMBL" id="BMAV01006855">
    <property type="protein sequence ID" value="GFY49153.1"/>
    <property type="molecule type" value="Genomic_DNA"/>
</dbReference>
<organism evidence="3 4">
    <name type="scientific">Trichonephila inaurata madagascariensis</name>
    <dbReference type="NCBI Taxonomy" id="2747483"/>
    <lineage>
        <taxon>Eukaryota</taxon>
        <taxon>Metazoa</taxon>
        <taxon>Ecdysozoa</taxon>
        <taxon>Arthropoda</taxon>
        <taxon>Chelicerata</taxon>
        <taxon>Arachnida</taxon>
        <taxon>Araneae</taxon>
        <taxon>Araneomorphae</taxon>
        <taxon>Entelegynae</taxon>
        <taxon>Araneoidea</taxon>
        <taxon>Nephilidae</taxon>
        <taxon>Trichonephila</taxon>
        <taxon>Trichonephila inaurata</taxon>
    </lineage>
</organism>
<protein>
    <submittedName>
        <fullName evidence="3">Uncharacterized protein</fullName>
    </submittedName>
</protein>
<evidence type="ECO:0000313" key="4">
    <source>
        <dbReference type="Proteomes" id="UP000886998"/>
    </source>
</evidence>
<name>A0A8X6X983_9ARAC</name>
<accession>A0A8X6X983</accession>
<reference evidence="3" key="1">
    <citation type="submission" date="2020-08" db="EMBL/GenBank/DDBJ databases">
        <title>Multicomponent nature underlies the extraordinary mechanical properties of spider dragline silk.</title>
        <authorList>
            <person name="Kono N."/>
            <person name="Nakamura H."/>
            <person name="Mori M."/>
            <person name="Yoshida Y."/>
            <person name="Ohtoshi R."/>
            <person name="Malay A.D."/>
            <person name="Moran D.A.P."/>
            <person name="Tomita M."/>
            <person name="Numata K."/>
            <person name="Arakawa K."/>
        </authorList>
    </citation>
    <scope>NUCLEOTIDE SEQUENCE</scope>
</reference>